<keyword evidence="2" id="KW-0328">Glycosyltransferase</keyword>
<dbReference type="InterPro" id="IPR007235">
    <property type="entry name" value="Glyco_trans_28_C"/>
</dbReference>
<dbReference type="EMBL" id="MSYM01000008">
    <property type="protein sequence ID" value="OLP07600.1"/>
    <property type="molecule type" value="Genomic_DNA"/>
</dbReference>
<dbReference type="RefSeq" id="WP_075585864.1">
    <property type="nucleotide sequence ID" value="NZ_MSYM01000008.1"/>
</dbReference>
<dbReference type="EC" id="2.4.1.46" evidence="2"/>
<dbReference type="Pfam" id="PF04101">
    <property type="entry name" value="Glyco_tran_28_C"/>
    <property type="match status" value="1"/>
</dbReference>
<dbReference type="SUPFAM" id="SSF53756">
    <property type="entry name" value="UDP-Glycosyltransferase/glycogen phosphorylase"/>
    <property type="match status" value="1"/>
</dbReference>
<dbReference type="Gene3D" id="3.40.50.2000">
    <property type="entry name" value="Glycogen Phosphorylase B"/>
    <property type="match status" value="1"/>
</dbReference>
<name>A0A1Q8YI68_9BURK</name>
<gene>
    <name evidence="2" type="ORF">BLL52_1430</name>
</gene>
<comment type="caution">
    <text evidence="2">The sequence shown here is derived from an EMBL/GenBank/DDBJ whole genome shotgun (WGS) entry which is preliminary data.</text>
</comment>
<evidence type="ECO:0000313" key="2">
    <source>
        <dbReference type="EMBL" id="OLP07600.1"/>
    </source>
</evidence>
<dbReference type="AlphaFoldDB" id="A0A1Q8YI68"/>
<dbReference type="GO" id="GO:0046509">
    <property type="term" value="F:1,2-diacylglycerol 3-beta-galactosyltransferase activity"/>
    <property type="evidence" value="ECO:0007669"/>
    <property type="project" value="UniProtKB-EC"/>
</dbReference>
<dbReference type="InterPro" id="IPR050519">
    <property type="entry name" value="Glycosyltransf_28_UgtP"/>
</dbReference>
<proteinExistence type="predicted"/>
<keyword evidence="2" id="KW-0808">Transferase</keyword>
<sequence>MQKIELIYFNAGGGHRAAAKALSQVMLDTAWQVSLVNLVDILDPTASFSKVMGMQPEDLYNKMLARGLTLGMAQELKLLQAGIRLAHKALVKRLKAHWLTSQPDLVVSLIPNFNRALCESLTQAMPVTPFVTVITDMADYPPHFWIEPSQPQHLVCGSAHAVQQALAAGCSVAQVHQTSGMILSPRFYGCPPIDRAAERQKHGLAADQTVGLVMFGGHGSRVMKHISARLDDVPLILICGKNAVLAKQLRDTPARAARVIVEFTDDMAYWMQLADFFIGKPGPASLSEAVHMGLPVIVTQNAWTMPQERWNTEWVRSNGLGVVHRSFRTVRAAVQEIARDLPIWQKNVRQIDNRAVFEVPQILAHVLAQSTPPDRHCPPGGRMASGA</sequence>
<accession>A0A1Q8YI68</accession>
<dbReference type="STRING" id="81479.RA876_01715"/>
<protein>
    <submittedName>
        <fullName evidence="2">Putative Monogalactosyldiacylglycerol synthase</fullName>
        <ecNumber evidence="2">2.4.1.46</ecNumber>
    </submittedName>
</protein>
<dbReference type="PANTHER" id="PTHR43025:SF3">
    <property type="entry name" value="MONOGALACTOSYLDIACYLGLYCEROL SYNTHASE 1, CHLOROPLASTIC"/>
    <property type="match status" value="1"/>
</dbReference>
<organism evidence="2 3">
    <name type="scientific">Rhodoferax antarcticus ANT.BR</name>
    <dbReference type="NCBI Taxonomy" id="1111071"/>
    <lineage>
        <taxon>Bacteria</taxon>
        <taxon>Pseudomonadati</taxon>
        <taxon>Pseudomonadota</taxon>
        <taxon>Betaproteobacteria</taxon>
        <taxon>Burkholderiales</taxon>
        <taxon>Comamonadaceae</taxon>
        <taxon>Rhodoferax</taxon>
    </lineage>
</organism>
<keyword evidence="3" id="KW-1185">Reference proteome</keyword>
<evidence type="ECO:0000259" key="1">
    <source>
        <dbReference type="Pfam" id="PF04101"/>
    </source>
</evidence>
<reference evidence="2 3" key="1">
    <citation type="submission" date="2017-01" db="EMBL/GenBank/DDBJ databases">
        <title>Genome sequence of Rhodoferax antarcticus ANT.BR, a psychrophilic purple nonsulfur bacterium from an Antarctic microbial mat.</title>
        <authorList>
            <person name="Baker J."/>
            <person name="Riester C."/>
            <person name="Skinner B."/>
            <person name="Newell A."/>
            <person name="Swingley W."/>
            <person name="Madigan M."/>
            <person name="Jung D."/>
            <person name="Asao M."/>
            <person name="Chen M."/>
            <person name="Loughlin P."/>
            <person name="Pan H."/>
            <person name="Lin S."/>
            <person name="Li N."/>
            <person name="Shaw J."/>
            <person name="Prado M."/>
            <person name="Sherman C."/>
            <person name="Li X."/>
            <person name="Tang J."/>
            <person name="Blankenship R."/>
            <person name="Zhao T."/>
            <person name="Touchman J."/>
            <person name="Sattley M."/>
        </authorList>
    </citation>
    <scope>NUCLEOTIDE SEQUENCE [LARGE SCALE GENOMIC DNA]</scope>
    <source>
        <strain evidence="2 3">ANT.BR</strain>
    </source>
</reference>
<feature type="domain" description="Glycosyl transferase family 28 C-terminal" evidence="1">
    <location>
        <begin position="232"/>
        <end position="298"/>
    </location>
</feature>
<evidence type="ECO:0000313" key="3">
    <source>
        <dbReference type="Proteomes" id="UP000185911"/>
    </source>
</evidence>
<dbReference type="Proteomes" id="UP000185911">
    <property type="component" value="Unassembled WGS sequence"/>
</dbReference>
<dbReference type="PANTHER" id="PTHR43025">
    <property type="entry name" value="MONOGALACTOSYLDIACYLGLYCEROL SYNTHASE"/>
    <property type="match status" value="1"/>
</dbReference>